<organism evidence="2 3">
    <name type="scientific">Dichanthelium oligosanthes</name>
    <dbReference type="NCBI Taxonomy" id="888268"/>
    <lineage>
        <taxon>Eukaryota</taxon>
        <taxon>Viridiplantae</taxon>
        <taxon>Streptophyta</taxon>
        <taxon>Embryophyta</taxon>
        <taxon>Tracheophyta</taxon>
        <taxon>Spermatophyta</taxon>
        <taxon>Magnoliopsida</taxon>
        <taxon>Liliopsida</taxon>
        <taxon>Poales</taxon>
        <taxon>Poaceae</taxon>
        <taxon>PACMAD clade</taxon>
        <taxon>Panicoideae</taxon>
        <taxon>Panicodae</taxon>
        <taxon>Paniceae</taxon>
        <taxon>Dichantheliinae</taxon>
        <taxon>Dichanthelium</taxon>
    </lineage>
</organism>
<dbReference type="InterPro" id="IPR058922">
    <property type="entry name" value="WHD_DRP"/>
</dbReference>
<gene>
    <name evidence="2" type="ORF">BAE44_0001983</name>
</gene>
<dbReference type="EMBL" id="LWDX02007075">
    <property type="protein sequence ID" value="OEL37000.1"/>
    <property type="molecule type" value="Genomic_DNA"/>
</dbReference>
<comment type="caution">
    <text evidence="2">The sequence shown here is derived from an EMBL/GenBank/DDBJ whole genome shotgun (WGS) entry which is preliminary data.</text>
</comment>
<dbReference type="AlphaFoldDB" id="A0A1E5WIN8"/>
<protein>
    <recommendedName>
        <fullName evidence="1">Disease resistance protein winged helix domain-containing protein</fullName>
    </recommendedName>
</protein>
<proteinExistence type="predicted"/>
<reference evidence="2 3" key="1">
    <citation type="submission" date="2016-09" db="EMBL/GenBank/DDBJ databases">
        <title>The draft genome of Dichanthelium oligosanthes: A C3 panicoid grass species.</title>
        <authorList>
            <person name="Studer A.J."/>
            <person name="Schnable J.C."/>
            <person name="Brutnell T.P."/>
        </authorList>
    </citation>
    <scope>NUCLEOTIDE SEQUENCE [LARGE SCALE GENOMIC DNA]</scope>
    <source>
        <strain evidence="3">cv. Kellogg 1175</strain>
        <tissue evidence="2">Leaf</tissue>
    </source>
</reference>
<evidence type="ECO:0000259" key="1">
    <source>
        <dbReference type="Pfam" id="PF23559"/>
    </source>
</evidence>
<evidence type="ECO:0000313" key="3">
    <source>
        <dbReference type="Proteomes" id="UP000095767"/>
    </source>
</evidence>
<name>A0A1E5WIN8_9POAL</name>
<sequence>MSRFGAVSLLSSINAGLENAAKKRGLYSVPEMERYTEHIDHRYRSANQILCIARGEDLVEDLLKKITKEFGITIDESNMEMRSLVEAIRNCLEEDYEMKRRRLIRNWITAGFIEKNVNKTLENMEEGYLNELVNRSGEACYKFHLLISYTPATKIWDAPQLNQVEIDEGALGIFVELEFSDCPELKHLPHGIKYLRTLAELYLEDTAEELIEKLRKERESDECNEELMKVGHVRKVVIRLSGKKLGKDLLTHAWNG</sequence>
<keyword evidence="3" id="KW-1185">Reference proteome</keyword>
<dbReference type="Proteomes" id="UP000095767">
    <property type="component" value="Unassembled WGS sequence"/>
</dbReference>
<dbReference type="Pfam" id="PF23559">
    <property type="entry name" value="WHD_DRP"/>
    <property type="match status" value="1"/>
</dbReference>
<evidence type="ECO:0000313" key="2">
    <source>
        <dbReference type="EMBL" id="OEL37000.1"/>
    </source>
</evidence>
<accession>A0A1E5WIN8</accession>
<feature type="domain" description="Disease resistance protein winged helix" evidence="1">
    <location>
        <begin position="94"/>
        <end position="136"/>
    </location>
</feature>
<dbReference type="OrthoDB" id="1917524at2759"/>